<evidence type="ECO:0000256" key="8">
    <source>
        <dbReference type="PIRSR" id="PIRSR001399-1"/>
    </source>
</evidence>
<evidence type="ECO:0000313" key="11">
    <source>
        <dbReference type="EMBL" id="ADI16265.1"/>
    </source>
</evidence>
<dbReference type="PANTHER" id="PTHR21272:SF3">
    <property type="entry name" value="CATABOLIC 3-DEHYDROQUINASE"/>
    <property type="match status" value="1"/>
</dbReference>
<dbReference type="NCBIfam" id="NF003807">
    <property type="entry name" value="PRK05395.1-4"/>
    <property type="match status" value="1"/>
</dbReference>
<name>E0XPC4_9BACT</name>
<dbReference type="GO" id="GO:0003855">
    <property type="term" value="F:3-dehydroquinate dehydratase activity"/>
    <property type="evidence" value="ECO:0007669"/>
    <property type="project" value="UniProtKB-UniRule"/>
</dbReference>
<feature type="binding site" evidence="7 9">
    <location>
        <position position="80"/>
    </location>
    <ligand>
        <name>substrate</name>
    </ligand>
</feature>
<comment type="similarity">
    <text evidence="3 7">Belongs to the type-II 3-dehydroquinase family.</text>
</comment>
<dbReference type="InterPro" id="IPR018509">
    <property type="entry name" value="DHquinase_II_CS"/>
</dbReference>
<dbReference type="AlphaFoldDB" id="E0XPC4"/>
<dbReference type="PANTHER" id="PTHR21272">
    <property type="entry name" value="CATABOLIC 3-DEHYDROQUINASE"/>
    <property type="match status" value="1"/>
</dbReference>
<dbReference type="NCBIfam" id="NF003804">
    <property type="entry name" value="PRK05395.1-1"/>
    <property type="match status" value="1"/>
</dbReference>
<dbReference type="Gene3D" id="3.40.50.9100">
    <property type="entry name" value="Dehydroquinase, class II"/>
    <property type="match status" value="1"/>
</dbReference>
<dbReference type="Pfam" id="PF01220">
    <property type="entry name" value="DHquinase_II"/>
    <property type="match status" value="1"/>
</dbReference>
<feature type="active site" description="Proton donor" evidence="7 8">
    <location>
        <position position="100"/>
    </location>
</feature>
<dbReference type="NCBIfam" id="NF003805">
    <property type="entry name" value="PRK05395.1-2"/>
    <property type="match status" value="1"/>
</dbReference>
<keyword evidence="7" id="KW-0028">Amino-acid biosynthesis</keyword>
<evidence type="ECO:0000256" key="4">
    <source>
        <dbReference type="ARBA" id="ARBA00011193"/>
    </source>
</evidence>
<evidence type="ECO:0000256" key="9">
    <source>
        <dbReference type="PIRSR" id="PIRSR001399-2"/>
    </source>
</evidence>
<dbReference type="UniPathway" id="UPA00053">
    <property type="reaction ID" value="UER00086"/>
</dbReference>
<reference evidence="11" key="1">
    <citation type="journal article" date="2011" name="Environ. Microbiol.">
        <title>Time-series analyses of Monterey Bay coastal microbial picoplankton using a 'genome proxy' microarray.</title>
        <authorList>
            <person name="Rich V.I."/>
            <person name="Pham V.D."/>
            <person name="Eppley J."/>
            <person name="Shi Y."/>
            <person name="DeLong E.F."/>
        </authorList>
    </citation>
    <scope>NUCLEOTIDE SEQUENCE</scope>
</reference>
<organism evidence="11">
    <name type="scientific">uncultured bacterium HF0010_16H03</name>
    <dbReference type="NCBI Taxonomy" id="710811"/>
    <lineage>
        <taxon>Bacteria</taxon>
        <taxon>environmental samples</taxon>
    </lineage>
</organism>
<feature type="active site" description="Proton acceptor" evidence="7 8">
    <location>
        <position position="22"/>
    </location>
</feature>
<evidence type="ECO:0000256" key="2">
    <source>
        <dbReference type="ARBA" id="ARBA00004902"/>
    </source>
</evidence>
<protein>
    <recommendedName>
        <fullName evidence="5 7">3-dehydroquinate dehydratase</fullName>
        <shortName evidence="7">3-dehydroquinase</shortName>
        <ecNumber evidence="5 7">4.2.1.10</ecNumber>
    </recommendedName>
    <alternativeName>
        <fullName evidence="7">Type II DHQase</fullName>
    </alternativeName>
</protein>
<feature type="site" description="Transition state stabilizer" evidence="7 10">
    <location>
        <position position="17"/>
    </location>
</feature>
<dbReference type="HAMAP" id="MF_00169">
    <property type="entry name" value="AroQ"/>
    <property type="match status" value="1"/>
</dbReference>
<comment type="subunit">
    <text evidence="4 7">Homododecamer.</text>
</comment>
<keyword evidence="7" id="KW-0057">Aromatic amino acid biosynthesis</keyword>
<feature type="binding site" evidence="7 9">
    <location>
        <begin position="101"/>
        <end position="102"/>
    </location>
    <ligand>
        <name>substrate</name>
    </ligand>
</feature>
<feature type="binding site" evidence="7 9">
    <location>
        <position position="87"/>
    </location>
    <ligand>
        <name>substrate</name>
    </ligand>
</feature>
<dbReference type="PROSITE" id="PS01029">
    <property type="entry name" value="DEHYDROQUINASE_II"/>
    <property type="match status" value="1"/>
</dbReference>
<dbReference type="GO" id="GO:0008652">
    <property type="term" value="P:amino acid biosynthetic process"/>
    <property type="evidence" value="ECO:0007669"/>
    <property type="project" value="UniProtKB-KW"/>
</dbReference>
<accession>E0XPC4</accession>
<dbReference type="PIRSF" id="PIRSF001399">
    <property type="entry name" value="DHquinase_II"/>
    <property type="match status" value="1"/>
</dbReference>
<evidence type="ECO:0000256" key="6">
    <source>
        <dbReference type="ARBA" id="ARBA00023239"/>
    </source>
</evidence>
<dbReference type="GO" id="GO:0019631">
    <property type="term" value="P:quinate catabolic process"/>
    <property type="evidence" value="ECO:0007669"/>
    <property type="project" value="TreeGrafter"/>
</dbReference>
<dbReference type="NCBIfam" id="NF003806">
    <property type="entry name" value="PRK05395.1-3"/>
    <property type="match status" value="1"/>
</dbReference>
<dbReference type="InterPro" id="IPR001874">
    <property type="entry name" value="DHquinase_II"/>
</dbReference>
<dbReference type="SUPFAM" id="SSF52304">
    <property type="entry name" value="Type II 3-dehydroquinate dehydratase"/>
    <property type="match status" value="1"/>
</dbReference>
<dbReference type="NCBIfam" id="TIGR01088">
    <property type="entry name" value="aroQ"/>
    <property type="match status" value="1"/>
</dbReference>
<comment type="catalytic activity">
    <reaction evidence="1 7">
        <text>3-dehydroquinate = 3-dehydroshikimate + H2O</text>
        <dbReference type="Rhea" id="RHEA:21096"/>
        <dbReference type="ChEBI" id="CHEBI:15377"/>
        <dbReference type="ChEBI" id="CHEBI:16630"/>
        <dbReference type="ChEBI" id="CHEBI:32364"/>
        <dbReference type="EC" id="4.2.1.10"/>
    </reaction>
</comment>
<dbReference type="CDD" id="cd00466">
    <property type="entry name" value="DHQase_II"/>
    <property type="match status" value="1"/>
</dbReference>
<keyword evidence="6 7" id="KW-0456">Lyase</keyword>
<comment type="function">
    <text evidence="7">Catalyzes a trans-dehydration via an enolate intermediate.</text>
</comment>
<dbReference type="EC" id="4.2.1.10" evidence="5 7"/>
<feature type="binding site" evidence="7 9">
    <location>
        <position position="74"/>
    </location>
    <ligand>
        <name>substrate</name>
    </ligand>
</feature>
<gene>
    <name evidence="7" type="primary">aroQ</name>
</gene>
<proteinExistence type="inferred from homology"/>
<dbReference type="GO" id="GO:0009423">
    <property type="term" value="P:chorismate biosynthetic process"/>
    <property type="evidence" value="ECO:0007669"/>
    <property type="project" value="UniProtKB-UniRule"/>
</dbReference>
<dbReference type="GO" id="GO:0009073">
    <property type="term" value="P:aromatic amino acid family biosynthetic process"/>
    <property type="evidence" value="ECO:0007669"/>
    <property type="project" value="UniProtKB-KW"/>
</dbReference>
<evidence type="ECO:0000256" key="1">
    <source>
        <dbReference type="ARBA" id="ARBA00001864"/>
    </source>
</evidence>
<comment type="pathway">
    <text evidence="2 7">Metabolic intermediate biosynthesis; chorismate biosynthesis; chorismate from D-erythrose 4-phosphate and phosphoenolpyruvate: step 3/7.</text>
</comment>
<evidence type="ECO:0000256" key="7">
    <source>
        <dbReference type="HAMAP-Rule" id="MF_00169"/>
    </source>
</evidence>
<dbReference type="EMBL" id="GU474833">
    <property type="protein sequence ID" value="ADI16265.1"/>
    <property type="molecule type" value="Genomic_DNA"/>
</dbReference>
<evidence type="ECO:0000256" key="5">
    <source>
        <dbReference type="ARBA" id="ARBA00012060"/>
    </source>
</evidence>
<evidence type="ECO:0000256" key="3">
    <source>
        <dbReference type="ARBA" id="ARBA00011037"/>
    </source>
</evidence>
<feature type="binding site" evidence="7 9">
    <location>
        <position position="111"/>
    </location>
    <ligand>
        <name>substrate</name>
    </ligand>
</feature>
<sequence>MNILLLNGPNLNLLGSREKDIYGSTSLTQLESNLCSIAEKHDCNLVCYQSNAEHELINAIHDAGKDKFNFIIINPAAYTHTSIALRDALAGVDIPFYEVHISDIYKREKFRNFSYFSDIAEKVFCGLGIDGYELALKEAISLNIGDK</sequence>
<dbReference type="InterPro" id="IPR036441">
    <property type="entry name" value="DHquinase_II_sf"/>
</dbReference>
<evidence type="ECO:0000256" key="10">
    <source>
        <dbReference type="PIRSR" id="PIRSR001399-3"/>
    </source>
</evidence>